<organism evidence="1">
    <name type="scientific">Arion vulgaris</name>
    <dbReference type="NCBI Taxonomy" id="1028688"/>
    <lineage>
        <taxon>Eukaryota</taxon>
        <taxon>Metazoa</taxon>
        <taxon>Spiralia</taxon>
        <taxon>Lophotrochozoa</taxon>
        <taxon>Mollusca</taxon>
        <taxon>Gastropoda</taxon>
        <taxon>Heterobranchia</taxon>
        <taxon>Euthyneura</taxon>
        <taxon>Panpulmonata</taxon>
        <taxon>Eupulmonata</taxon>
        <taxon>Stylommatophora</taxon>
        <taxon>Helicina</taxon>
        <taxon>Arionoidea</taxon>
        <taxon>Arionidae</taxon>
        <taxon>Arion</taxon>
    </lineage>
</organism>
<reference evidence="1" key="1">
    <citation type="submission" date="2014-12" db="EMBL/GenBank/DDBJ databases">
        <title>Insight into the proteome of Arion vulgaris.</title>
        <authorList>
            <person name="Aradska J."/>
            <person name="Bulat T."/>
            <person name="Smidak R."/>
            <person name="Sarate P."/>
            <person name="Gangsoo J."/>
            <person name="Sialana F."/>
            <person name="Bilban M."/>
            <person name="Lubec G."/>
        </authorList>
    </citation>
    <scope>NUCLEOTIDE SEQUENCE</scope>
    <source>
        <tissue evidence="1">Skin</tissue>
    </source>
</reference>
<accession>A0A0B6ZLC2</accession>
<sequence>IYGNKFAFKPLKAEFETYRFIFTKSRCNNPHRSTLNKLNSFLYMTVYATKV</sequence>
<feature type="non-terminal residue" evidence="1">
    <location>
        <position position="1"/>
    </location>
</feature>
<name>A0A0B6ZLC2_9EUPU</name>
<dbReference type="AlphaFoldDB" id="A0A0B6ZLC2"/>
<gene>
    <name evidence="1" type="primary">ORF69796</name>
</gene>
<protein>
    <submittedName>
        <fullName evidence="1">Uncharacterized protein</fullName>
    </submittedName>
</protein>
<dbReference type="EMBL" id="HACG01022453">
    <property type="protein sequence ID" value="CEK69318.1"/>
    <property type="molecule type" value="Transcribed_RNA"/>
</dbReference>
<evidence type="ECO:0000313" key="1">
    <source>
        <dbReference type="EMBL" id="CEK69318.1"/>
    </source>
</evidence>
<proteinExistence type="predicted"/>